<organism evidence="4 5">
    <name type="scientific">Sparassis crispa</name>
    <dbReference type="NCBI Taxonomy" id="139825"/>
    <lineage>
        <taxon>Eukaryota</taxon>
        <taxon>Fungi</taxon>
        <taxon>Dikarya</taxon>
        <taxon>Basidiomycota</taxon>
        <taxon>Agaricomycotina</taxon>
        <taxon>Agaricomycetes</taxon>
        <taxon>Polyporales</taxon>
        <taxon>Sparassidaceae</taxon>
        <taxon>Sparassis</taxon>
    </lineage>
</organism>
<evidence type="ECO:0000313" key="4">
    <source>
        <dbReference type="EMBL" id="GBE85347.1"/>
    </source>
</evidence>
<dbReference type="InParanoid" id="A0A401GT10"/>
<dbReference type="Proteomes" id="UP000287166">
    <property type="component" value="Unassembled WGS sequence"/>
</dbReference>
<comment type="similarity">
    <text evidence="1">Belongs to the UPF0612 family.</text>
</comment>
<evidence type="ECO:0000313" key="5">
    <source>
        <dbReference type="Proteomes" id="UP000287166"/>
    </source>
</evidence>
<dbReference type="Pfam" id="PF08593">
    <property type="entry name" value="Mug135_C"/>
    <property type="match status" value="1"/>
</dbReference>
<comment type="caution">
    <text evidence="4">The sequence shown here is derived from an EMBL/GenBank/DDBJ whole genome shotgun (WGS) entry which is preliminary data.</text>
</comment>
<protein>
    <recommendedName>
        <fullName evidence="3">Mug135-like C-terminal domain-containing protein</fullName>
    </recommendedName>
</protein>
<dbReference type="AlphaFoldDB" id="A0A401GT10"/>
<dbReference type="STRING" id="139825.A0A401GT10"/>
<sequence length="235" mass="26669">MSDSPSLSDREDLQDTPMVIQLRIEAGEELPPQPNIPPSDYDICQAKLYERQVEINYMRGRANNAQFASAIKYKASVMTASDNNAAPVWFNQTMRELRRDIRKGFQRLERRLDDTNRLLDDTNRRLDDTNRLLADGNRRLADTQRTSGNIYNSMNAKGGVAPFIQIPWADGTYPWGFVHRNQPLPALTSVAVVEGLDGYQSCKIYQGYYPNNDVPEAQEERVTAILLAIGCVDRL</sequence>
<dbReference type="OrthoDB" id="2803487at2759"/>
<dbReference type="GeneID" id="38782264"/>
<keyword evidence="5" id="KW-1185">Reference proteome</keyword>
<keyword evidence="2" id="KW-0175">Coiled coil</keyword>
<evidence type="ECO:0000256" key="1">
    <source>
        <dbReference type="ARBA" id="ARBA00005788"/>
    </source>
</evidence>
<evidence type="ECO:0000259" key="3">
    <source>
        <dbReference type="Pfam" id="PF08593"/>
    </source>
</evidence>
<name>A0A401GT10_9APHY</name>
<feature type="coiled-coil region" evidence="2">
    <location>
        <begin position="105"/>
        <end position="132"/>
    </location>
</feature>
<accession>A0A401GT10</accession>
<dbReference type="InterPro" id="IPR013902">
    <property type="entry name" value="Mug135-like_C"/>
</dbReference>
<dbReference type="EMBL" id="BFAD01000007">
    <property type="protein sequence ID" value="GBE85347.1"/>
    <property type="molecule type" value="Genomic_DNA"/>
</dbReference>
<dbReference type="RefSeq" id="XP_027616260.1">
    <property type="nucleotide sequence ID" value="XM_027760459.1"/>
</dbReference>
<proteinExistence type="inferred from homology"/>
<reference evidence="4 5" key="1">
    <citation type="journal article" date="2018" name="Sci. Rep.">
        <title>Genome sequence of the cauliflower mushroom Sparassis crispa (Hanabiratake) and its association with beneficial usage.</title>
        <authorList>
            <person name="Kiyama R."/>
            <person name="Furutani Y."/>
            <person name="Kawaguchi K."/>
            <person name="Nakanishi T."/>
        </authorList>
    </citation>
    <scope>NUCLEOTIDE SEQUENCE [LARGE SCALE GENOMIC DNA]</scope>
</reference>
<evidence type="ECO:0000256" key="2">
    <source>
        <dbReference type="SAM" id="Coils"/>
    </source>
</evidence>
<feature type="domain" description="Mug135-like C-terminal" evidence="3">
    <location>
        <begin position="151"/>
        <end position="231"/>
    </location>
</feature>
<gene>
    <name evidence="4" type="ORF">SCP_0705340</name>
</gene>